<dbReference type="Pfam" id="PF02630">
    <property type="entry name" value="SCO1-SenC"/>
    <property type="match status" value="1"/>
</dbReference>
<dbReference type="AlphaFoldDB" id="A0A1D2QN35"/>
<keyword evidence="2" id="KW-0479">Metal-binding</keyword>
<evidence type="ECO:0000256" key="4">
    <source>
        <dbReference type="SAM" id="Phobius"/>
    </source>
</evidence>
<keyword evidence="4" id="KW-1133">Transmembrane helix</keyword>
<dbReference type="EMBL" id="MDLC01000044">
    <property type="protein sequence ID" value="ODS22982.1"/>
    <property type="molecule type" value="Genomic_DNA"/>
</dbReference>
<sequence length="217" mass="24665">MTAATKKKGVFIVGSLVLLTLVGIALYMAGNTNSMKAQQEKLFSLGFFYFDPARQLSDIPMVNVKGETKSFVDHLSGWRLVNFGYMYCPDICPVNLSLLSDVKMQWDEEQQKHPLQNLSVVHVTFDPARDTPKLLNEYLTYMNPQFYGLTGELSNIRRLAQQFNIVFIHEKPDEQGNYFISHSDSIALVSPDGEYVGMFKGPYQKDHMIQALKILIN</sequence>
<keyword evidence="2" id="KW-0186">Copper</keyword>
<keyword evidence="4" id="KW-0812">Transmembrane</keyword>
<dbReference type="PANTHER" id="PTHR12151:SF25">
    <property type="entry name" value="LINALOOL DEHYDRATASE_ISOMERASE DOMAIN-CONTAINING PROTEIN"/>
    <property type="match status" value="1"/>
</dbReference>
<reference evidence="5 6" key="1">
    <citation type="journal article" date="2016" name="Appl. Environ. Microbiol.">
        <title>Lack of Overt Genome Reduction in the Bryostatin-Producing Bryozoan Symbiont "Candidatus Endobugula sertula".</title>
        <authorList>
            <person name="Miller I.J."/>
            <person name="Vanee N."/>
            <person name="Fong S.S."/>
            <person name="Lim-Fong G.E."/>
            <person name="Kwan J.C."/>
        </authorList>
    </citation>
    <scope>NUCLEOTIDE SEQUENCE [LARGE SCALE GENOMIC DNA]</scope>
    <source>
        <strain evidence="5">AB1-4</strain>
    </source>
</reference>
<dbReference type="CDD" id="cd02968">
    <property type="entry name" value="SCO"/>
    <property type="match status" value="1"/>
</dbReference>
<evidence type="ECO:0000313" key="6">
    <source>
        <dbReference type="Proteomes" id="UP000242502"/>
    </source>
</evidence>
<evidence type="ECO:0008006" key="7">
    <source>
        <dbReference type="Google" id="ProtNLM"/>
    </source>
</evidence>
<feature type="binding site" evidence="2">
    <location>
        <position position="88"/>
    </location>
    <ligand>
        <name>Cu cation</name>
        <dbReference type="ChEBI" id="CHEBI:23378"/>
    </ligand>
</feature>
<comment type="similarity">
    <text evidence="1">Belongs to the SCO1/2 family.</text>
</comment>
<dbReference type="SUPFAM" id="SSF52833">
    <property type="entry name" value="Thioredoxin-like"/>
    <property type="match status" value="1"/>
</dbReference>
<protein>
    <recommendedName>
        <fullName evidence="7">Thioredoxin domain-containing protein</fullName>
    </recommendedName>
</protein>
<dbReference type="STRING" id="62101.AB835_11305"/>
<keyword evidence="3" id="KW-1015">Disulfide bond</keyword>
<evidence type="ECO:0000256" key="1">
    <source>
        <dbReference type="ARBA" id="ARBA00010996"/>
    </source>
</evidence>
<feature type="binding site" evidence="2">
    <location>
        <position position="92"/>
    </location>
    <ligand>
        <name>Cu cation</name>
        <dbReference type="ChEBI" id="CHEBI:23378"/>
    </ligand>
</feature>
<dbReference type="InterPro" id="IPR003782">
    <property type="entry name" value="SCO1/SenC"/>
</dbReference>
<accession>A0A1D2QN35</accession>
<keyword evidence="4" id="KW-0472">Membrane</keyword>
<organism evidence="5 6">
    <name type="scientific">Candidatus Endobugula sertula</name>
    <name type="common">Bugula neritina bacterial symbiont</name>
    <dbReference type="NCBI Taxonomy" id="62101"/>
    <lineage>
        <taxon>Bacteria</taxon>
        <taxon>Pseudomonadati</taxon>
        <taxon>Pseudomonadota</taxon>
        <taxon>Gammaproteobacteria</taxon>
        <taxon>Cellvibrionales</taxon>
        <taxon>Cellvibrionaceae</taxon>
        <taxon>Candidatus Endobugula</taxon>
    </lineage>
</organism>
<proteinExistence type="inferred from homology"/>
<feature type="binding site" evidence="2">
    <location>
        <position position="182"/>
    </location>
    <ligand>
        <name>Cu cation</name>
        <dbReference type="ChEBI" id="CHEBI:23378"/>
    </ligand>
</feature>
<feature type="disulfide bond" description="Redox-active" evidence="3">
    <location>
        <begin position="88"/>
        <end position="92"/>
    </location>
</feature>
<name>A0A1D2QN35_9GAMM</name>
<dbReference type="Gene3D" id="3.40.30.10">
    <property type="entry name" value="Glutaredoxin"/>
    <property type="match status" value="1"/>
</dbReference>
<comment type="caution">
    <text evidence="5">The sequence shown here is derived from an EMBL/GenBank/DDBJ whole genome shotgun (WGS) entry which is preliminary data.</text>
</comment>
<evidence type="ECO:0000256" key="3">
    <source>
        <dbReference type="PIRSR" id="PIRSR603782-2"/>
    </source>
</evidence>
<dbReference type="PANTHER" id="PTHR12151">
    <property type="entry name" value="ELECTRON TRANSPORT PROTIN SCO1/SENC FAMILY MEMBER"/>
    <property type="match status" value="1"/>
</dbReference>
<evidence type="ECO:0000256" key="2">
    <source>
        <dbReference type="PIRSR" id="PIRSR603782-1"/>
    </source>
</evidence>
<dbReference type="InterPro" id="IPR036249">
    <property type="entry name" value="Thioredoxin-like_sf"/>
</dbReference>
<dbReference type="GO" id="GO:0046872">
    <property type="term" value="F:metal ion binding"/>
    <property type="evidence" value="ECO:0007669"/>
    <property type="project" value="UniProtKB-KW"/>
</dbReference>
<gene>
    <name evidence="5" type="ORF">AB835_11305</name>
</gene>
<dbReference type="Proteomes" id="UP000242502">
    <property type="component" value="Unassembled WGS sequence"/>
</dbReference>
<feature type="transmembrane region" description="Helical" evidence="4">
    <location>
        <begin position="9"/>
        <end position="29"/>
    </location>
</feature>
<evidence type="ECO:0000313" key="5">
    <source>
        <dbReference type="EMBL" id="ODS22982.1"/>
    </source>
</evidence>